<comment type="caution">
    <text evidence="2">The sequence shown here is derived from an EMBL/GenBank/DDBJ whole genome shotgun (WGS) entry which is preliminary data.</text>
</comment>
<keyword evidence="1" id="KW-1133">Transmembrane helix</keyword>
<feature type="transmembrane region" description="Helical" evidence="1">
    <location>
        <begin position="7"/>
        <end position="32"/>
    </location>
</feature>
<accession>A0A538SZJ3</accession>
<protein>
    <submittedName>
        <fullName evidence="2">Uncharacterized protein</fullName>
    </submittedName>
</protein>
<gene>
    <name evidence="2" type="ORF">E6K72_04355</name>
</gene>
<evidence type="ECO:0000313" key="3">
    <source>
        <dbReference type="Proteomes" id="UP000317716"/>
    </source>
</evidence>
<name>A0A538SZJ3_UNCEI</name>
<dbReference type="EMBL" id="VBOS01000149">
    <property type="protein sequence ID" value="TMQ56801.1"/>
    <property type="molecule type" value="Genomic_DNA"/>
</dbReference>
<keyword evidence="1" id="KW-0812">Transmembrane</keyword>
<organism evidence="2 3">
    <name type="scientific">Eiseniibacteriota bacterium</name>
    <dbReference type="NCBI Taxonomy" id="2212470"/>
    <lineage>
        <taxon>Bacteria</taxon>
        <taxon>Candidatus Eiseniibacteriota</taxon>
    </lineage>
</organism>
<proteinExistence type="predicted"/>
<evidence type="ECO:0000256" key="1">
    <source>
        <dbReference type="SAM" id="Phobius"/>
    </source>
</evidence>
<evidence type="ECO:0000313" key="2">
    <source>
        <dbReference type="EMBL" id="TMQ56801.1"/>
    </source>
</evidence>
<dbReference type="AlphaFoldDB" id="A0A538SZJ3"/>
<sequence>MSKERTLVVLVATDAFLAFSVCGVEAFFQWTLPSPLREFVGGSGHPSFRQFGMLWLWGLTAACAITAWIGLVNYWWFARRLYIASMTATLLLRLASGPVVMTPLGAMLDTLDWAAGGAILGLVYLSDLSRRFERRTVPVVNGAQSRA</sequence>
<keyword evidence="1" id="KW-0472">Membrane</keyword>
<dbReference type="Proteomes" id="UP000317716">
    <property type="component" value="Unassembled WGS sequence"/>
</dbReference>
<reference evidence="2 3" key="1">
    <citation type="journal article" date="2019" name="Nat. Microbiol.">
        <title>Mediterranean grassland soil C-N compound turnover is dependent on rainfall and depth, and is mediated by genomically divergent microorganisms.</title>
        <authorList>
            <person name="Diamond S."/>
            <person name="Andeer P.F."/>
            <person name="Li Z."/>
            <person name="Crits-Christoph A."/>
            <person name="Burstein D."/>
            <person name="Anantharaman K."/>
            <person name="Lane K.R."/>
            <person name="Thomas B.C."/>
            <person name="Pan C."/>
            <person name="Northen T.R."/>
            <person name="Banfield J.F."/>
        </authorList>
    </citation>
    <scope>NUCLEOTIDE SEQUENCE [LARGE SCALE GENOMIC DNA]</scope>
    <source>
        <strain evidence="2">WS_2</strain>
    </source>
</reference>
<feature type="transmembrane region" description="Helical" evidence="1">
    <location>
        <begin position="52"/>
        <end position="74"/>
    </location>
</feature>